<dbReference type="RefSeq" id="WP_037975254.1">
    <property type="nucleotide sequence ID" value="NZ_JAXDSK010000055.1"/>
</dbReference>
<sequence>MENKSWQREIDFHCTFGVWPFKKSLDITPAGFLYCGELFPLKTITRLRWGVDQKRGGPFPKYSYYAAFGTETREFVIKTRQKDFYEHLTQRFWAAAGKRMLAEMFAGLRKGRSYGFGDFSVSDGGITITRRGLFKSSEQEKYRWSDLKWGIVNGNLVFTSAEAEEKLLTSASFLWTDNAHILSVALALLQKSGQRESLARAAGDSSQK</sequence>
<protein>
    <submittedName>
        <fullName evidence="1">Uncharacterized protein</fullName>
    </submittedName>
</protein>
<organism evidence="1 2">
    <name type="scientific">Synergistes jonesii</name>
    <dbReference type="NCBI Taxonomy" id="2754"/>
    <lineage>
        <taxon>Bacteria</taxon>
        <taxon>Thermotogati</taxon>
        <taxon>Synergistota</taxon>
        <taxon>Synergistia</taxon>
        <taxon>Synergistales</taxon>
        <taxon>Synergistaceae</taxon>
        <taxon>Synergistes</taxon>
    </lineage>
</organism>
<dbReference type="OrthoDB" id="3479at2"/>
<comment type="caution">
    <text evidence="1">The sequence shown here is derived from an EMBL/GenBank/DDBJ whole genome shotgun (WGS) entry which is preliminary data.</text>
</comment>
<dbReference type="STRING" id="2754.EH55_02255"/>
<dbReference type="AlphaFoldDB" id="A0A073IQI9"/>
<keyword evidence="2" id="KW-1185">Reference proteome</keyword>
<name>A0A073IQI9_9BACT</name>
<dbReference type="Proteomes" id="UP000027665">
    <property type="component" value="Unassembled WGS sequence"/>
</dbReference>
<dbReference type="GeneID" id="90983186"/>
<proteinExistence type="predicted"/>
<dbReference type="EMBL" id="JMKI01000021">
    <property type="protein sequence ID" value="KEJ92603.1"/>
    <property type="molecule type" value="Genomic_DNA"/>
</dbReference>
<evidence type="ECO:0000313" key="1">
    <source>
        <dbReference type="EMBL" id="KEJ92603.1"/>
    </source>
</evidence>
<reference evidence="1 2" key="1">
    <citation type="submission" date="2014-04" db="EMBL/GenBank/DDBJ databases">
        <title>Draft Genome Sequence of Synergistes jonesii.</title>
        <authorList>
            <person name="Coil D.A."/>
            <person name="Eisen J.A."/>
            <person name="Holland-Moritz H.E."/>
        </authorList>
    </citation>
    <scope>NUCLEOTIDE SEQUENCE [LARGE SCALE GENOMIC DNA]</scope>
    <source>
        <strain evidence="1 2">78-1</strain>
    </source>
</reference>
<evidence type="ECO:0000313" key="2">
    <source>
        <dbReference type="Proteomes" id="UP000027665"/>
    </source>
</evidence>
<accession>A0A073IQI9</accession>
<gene>
    <name evidence="1" type="ORF">EH55_02255</name>
</gene>